<organism evidence="1">
    <name type="scientific">Ostreococcus mediterraneus</name>
    <dbReference type="NCBI Taxonomy" id="1486918"/>
    <lineage>
        <taxon>Eukaryota</taxon>
        <taxon>Viridiplantae</taxon>
        <taxon>Chlorophyta</taxon>
        <taxon>Mamiellophyceae</taxon>
        <taxon>Mamiellales</taxon>
        <taxon>Bathycoccaceae</taxon>
        <taxon>Ostreococcus</taxon>
    </lineage>
</organism>
<dbReference type="InterPro" id="IPR006624">
    <property type="entry name" value="Beta-propeller_rpt_TECPR"/>
</dbReference>
<dbReference type="EMBL" id="HBEW01007224">
    <property type="protein sequence ID" value="CAD8586756.1"/>
    <property type="molecule type" value="Transcribed_RNA"/>
</dbReference>
<accession>A0A7S0KMN8</accession>
<evidence type="ECO:0000313" key="1">
    <source>
        <dbReference type="EMBL" id="CAD8586756.1"/>
    </source>
</evidence>
<sequence length="492" mass="52859">MFGMSVYGSTPIDAERAVGARAAADALDDARGTPATTTRWRRVGVVVATSLAMVGAVPIARSWKLGKTKTVRTRFAVDVGCLSKETIDAHWPEFFQHDITGAEVILRGKPPFEFGGTNRDVGGIALHQEGFSSIYSTVMDVNLGEQYGFALINAAGERMFELGNSARFINIHQPVLTEGSCLAEINAGGTVYRNRQVPTEQSQITLNANGEYDAAGTWGSCAGLQCPVTVKLIATVQGDGDNVYGIEEQKAMKEIWKKYKGHFSIVSAGVKNTWGLDTVTNRLAWTRNADLNPYSDANWKFVSNANAGSSGAIKDFDAGYDDVMGVTADDKVWQRPVSGANSWTAAGYSGSRLIQTTLGRTQLWGVNGDNNLFRSTLPMHSESQWVAEIGGVKQVEVGDADCFIVLTDNKTIKRKQENGGGTWVTVLSSTNIPAAVSAIDQVAVGETSLWILSTNRELFSCKLPCNGPSEVHIVTDAPKGIMSIDAGKVPHP</sequence>
<dbReference type="AlphaFoldDB" id="A0A7S0KMN8"/>
<gene>
    <name evidence="1" type="ORF">OMED0929_LOCUS6103</name>
</gene>
<proteinExistence type="predicted"/>
<name>A0A7S0KMN8_9CHLO</name>
<reference evidence="1" key="1">
    <citation type="submission" date="2021-01" db="EMBL/GenBank/DDBJ databases">
        <authorList>
            <person name="Corre E."/>
            <person name="Pelletier E."/>
            <person name="Niang G."/>
            <person name="Scheremetjew M."/>
            <person name="Finn R."/>
            <person name="Kale V."/>
            <person name="Holt S."/>
            <person name="Cochrane G."/>
            <person name="Meng A."/>
            <person name="Brown T."/>
            <person name="Cohen L."/>
        </authorList>
    </citation>
    <scope>NUCLEOTIDE SEQUENCE</scope>
    <source>
        <strain evidence="1">Clade-D-RCC2572</strain>
    </source>
</reference>
<dbReference type="Pfam" id="PF19193">
    <property type="entry name" value="Tectonin"/>
    <property type="match status" value="1"/>
</dbReference>
<dbReference type="SMART" id="SM00706">
    <property type="entry name" value="TECPR"/>
    <property type="match status" value="4"/>
</dbReference>
<protein>
    <submittedName>
        <fullName evidence="1">Uncharacterized protein</fullName>
    </submittedName>
</protein>